<dbReference type="EMBL" id="JACDQQ010001378">
    <property type="protein sequence ID" value="MBA0086163.1"/>
    <property type="molecule type" value="Genomic_DNA"/>
</dbReference>
<dbReference type="Proteomes" id="UP000567293">
    <property type="component" value="Unassembled WGS sequence"/>
</dbReference>
<dbReference type="InterPro" id="IPR050812">
    <property type="entry name" value="Preph/Arog_dehydrog"/>
</dbReference>
<dbReference type="GO" id="GO:0004665">
    <property type="term" value="F:prephenate dehydrogenase (NADP+) activity"/>
    <property type="evidence" value="ECO:0007669"/>
    <property type="project" value="InterPro"/>
</dbReference>
<proteinExistence type="predicted"/>
<sequence>MPSGHLISGVTILGTGLVGGSFGLALHKYTTDLCVSGWDRPEVVHEAQSRAAIDRSFSGELAPALENSDLIYIALPIAATIDLLPEIARHARADALVTDACSTKVRITQAAAAHLSKEDGPLFLGGHPMAGREHSGIAHADAELFRGNTYALIGESSWQENQRVSAFVRILEKIGARPLWLGAPQHDYAVGLASHLPQLAAVALAGFLYDRLDENGLPITLAGPGLRDSLRLAGSSYATWRDIVLTNHAVLSAALDLFARRLDDLRERLASRELEADFDAANELYKLLRSL</sequence>
<dbReference type="PANTHER" id="PTHR21363:SF0">
    <property type="entry name" value="PREPHENATE DEHYDROGENASE [NADP(+)]"/>
    <property type="match status" value="1"/>
</dbReference>
<dbReference type="InterPro" id="IPR036291">
    <property type="entry name" value="NAD(P)-bd_dom_sf"/>
</dbReference>
<keyword evidence="2" id="KW-0472">Membrane</keyword>
<dbReference type="Gene3D" id="1.10.3660.10">
    <property type="entry name" value="6-phosphogluconate dehydrogenase C-terminal like domain"/>
    <property type="match status" value="1"/>
</dbReference>
<accession>A0A7V8NRH8</accession>
<evidence type="ECO:0000313" key="4">
    <source>
        <dbReference type="EMBL" id="MBA0086163.1"/>
    </source>
</evidence>
<dbReference type="InterPro" id="IPR046825">
    <property type="entry name" value="PDH_C"/>
</dbReference>
<evidence type="ECO:0000259" key="3">
    <source>
        <dbReference type="PROSITE" id="PS51176"/>
    </source>
</evidence>
<keyword evidence="2" id="KW-1133">Transmembrane helix</keyword>
<name>A0A7V8NRH8_9BACT</name>
<evidence type="ECO:0000313" key="5">
    <source>
        <dbReference type="Proteomes" id="UP000567293"/>
    </source>
</evidence>
<dbReference type="Gene3D" id="3.40.50.720">
    <property type="entry name" value="NAD(P)-binding Rossmann-like Domain"/>
    <property type="match status" value="1"/>
</dbReference>
<dbReference type="InterPro" id="IPR046826">
    <property type="entry name" value="PDH_N"/>
</dbReference>
<evidence type="ECO:0000256" key="1">
    <source>
        <dbReference type="ARBA" id="ARBA00023002"/>
    </source>
</evidence>
<dbReference type="GO" id="GO:0008977">
    <property type="term" value="F:prephenate dehydrogenase (NAD+) activity"/>
    <property type="evidence" value="ECO:0007669"/>
    <property type="project" value="InterPro"/>
</dbReference>
<dbReference type="Pfam" id="PF20463">
    <property type="entry name" value="PDH_C"/>
    <property type="match status" value="1"/>
</dbReference>
<dbReference type="Pfam" id="PF02153">
    <property type="entry name" value="PDH_N"/>
    <property type="match status" value="1"/>
</dbReference>
<dbReference type="PANTHER" id="PTHR21363">
    <property type="entry name" value="PREPHENATE DEHYDROGENASE"/>
    <property type="match status" value="1"/>
</dbReference>
<protein>
    <submittedName>
        <fullName evidence="4">Prephenate dehydrogenase/arogenate dehydrogenase family protein</fullName>
    </submittedName>
</protein>
<dbReference type="SUPFAM" id="SSF51735">
    <property type="entry name" value="NAD(P)-binding Rossmann-fold domains"/>
    <property type="match status" value="1"/>
</dbReference>
<feature type="transmembrane region" description="Helical" evidence="2">
    <location>
        <begin position="6"/>
        <end position="26"/>
    </location>
</feature>
<evidence type="ECO:0000256" key="2">
    <source>
        <dbReference type="SAM" id="Phobius"/>
    </source>
</evidence>
<organism evidence="4 5">
    <name type="scientific">Candidatus Acidiferrum panamense</name>
    <dbReference type="NCBI Taxonomy" id="2741543"/>
    <lineage>
        <taxon>Bacteria</taxon>
        <taxon>Pseudomonadati</taxon>
        <taxon>Acidobacteriota</taxon>
        <taxon>Terriglobia</taxon>
        <taxon>Candidatus Acidiferrales</taxon>
        <taxon>Candidatus Acidiferrum</taxon>
    </lineage>
</organism>
<dbReference type="InterPro" id="IPR003099">
    <property type="entry name" value="Prephen_DH"/>
</dbReference>
<dbReference type="PROSITE" id="PS51176">
    <property type="entry name" value="PDH_ADH"/>
    <property type="match status" value="1"/>
</dbReference>
<keyword evidence="5" id="KW-1185">Reference proteome</keyword>
<gene>
    <name evidence="4" type="ORF">HRJ53_14340</name>
</gene>
<dbReference type="GO" id="GO:0070403">
    <property type="term" value="F:NAD+ binding"/>
    <property type="evidence" value="ECO:0007669"/>
    <property type="project" value="InterPro"/>
</dbReference>
<reference evidence="4" key="1">
    <citation type="submission" date="2020-06" db="EMBL/GenBank/DDBJ databases">
        <title>Legume-microbial interactions unlock mineral nutrients during tropical forest succession.</title>
        <authorList>
            <person name="Epihov D.Z."/>
        </authorList>
    </citation>
    <scope>NUCLEOTIDE SEQUENCE [LARGE SCALE GENOMIC DNA]</scope>
    <source>
        <strain evidence="4">Pan2503</strain>
    </source>
</reference>
<keyword evidence="2" id="KW-0812">Transmembrane</keyword>
<dbReference type="AlphaFoldDB" id="A0A7V8NRH8"/>
<dbReference type="SUPFAM" id="SSF48179">
    <property type="entry name" value="6-phosphogluconate dehydrogenase C-terminal domain-like"/>
    <property type="match status" value="1"/>
</dbReference>
<keyword evidence="1" id="KW-0560">Oxidoreductase</keyword>
<dbReference type="GO" id="GO:0006571">
    <property type="term" value="P:tyrosine biosynthetic process"/>
    <property type="evidence" value="ECO:0007669"/>
    <property type="project" value="InterPro"/>
</dbReference>
<comment type="caution">
    <text evidence="4">The sequence shown here is derived from an EMBL/GenBank/DDBJ whole genome shotgun (WGS) entry which is preliminary data.</text>
</comment>
<dbReference type="InterPro" id="IPR008927">
    <property type="entry name" value="6-PGluconate_DH-like_C_sf"/>
</dbReference>
<feature type="domain" description="Prephenate/arogenate dehydrogenase" evidence="3">
    <location>
        <begin position="8"/>
        <end position="291"/>
    </location>
</feature>